<feature type="compositionally biased region" description="Basic residues" evidence="1">
    <location>
        <begin position="121"/>
        <end position="131"/>
    </location>
</feature>
<dbReference type="Proteomes" id="UP000308133">
    <property type="component" value="Unassembled WGS sequence"/>
</dbReference>
<evidence type="ECO:0000313" key="3">
    <source>
        <dbReference type="Proteomes" id="UP000308133"/>
    </source>
</evidence>
<sequence>MSVSKGPSEETHAYLIVDCAASSVEGDVPHGRFFTALMKRDRGEKNRSALSVERPVVPSRTRAGALSTKRKRVERAEGLALGKRRMWKRETSLTRVRREECSALVKTNVGKREAGTLSMRRERRKRGIHHR</sequence>
<gene>
    <name evidence="2" type="ORF">C1H76_7444</name>
</gene>
<organism evidence="2 3">
    <name type="scientific">Elsinoe australis</name>
    <dbReference type="NCBI Taxonomy" id="40998"/>
    <lineage>
        <taxon>Eukaryota</taxon>
        <taxon>Fungi</taxon>
        <taxon>Dikarya</taxon>
        <taxon>Ascomycota</taxon>
        <taxon>Pezizomycotina</taxon>
        <taxon>Dothideomycetes</taxon>
        <taxon>Dothideomycetidae</taxon>
        <taxon>Myriangiales</taxon>
        <taxon>Elsinoaceae</taxon>
        <taxon>Elsinoe</taxon>
    </lineage>
</organism>
<protein>
    <submittedName>
        <fullName evidence="2">Uncharacterized protein</fullName>
    </submittedName>
</protein>
<dbReference type="EMBL" id="PTQR01000090">
    <property type="protein sequence ID" value="TKX20368.1"/>
    <property type="molecule type" value="Genomic_DNA"/>
</dbReference>
<reference evidence="2 3" key="1">
    <citation type="submission" date="2018-02" db="EMBL/GenBank/DDBJ databases">
        <title>Draft genome sequences of Elsinoe sp., causing black scab on jojoba.</title>
        <authorList>
            <person name="Stodart B."/>
            <person name="Jeffress S."/>
            <person name="Ash G."/>
            <person name="Arun Chinnappa K."/>
        </authorList>
    </citation>
    <scope>NUCLEOTIDE SEQUENCE [LARGE SCALE GENOMIC DNA]</scope>
    <source>
        <strain evidence="2 3">Hillstone_2</strain>
    </source>
</reference>
<dbReference type="AlphaFoldDB" id="A0A4U7AQB3"/>
<name>A0A4U7AQB3_9PEZI</name>
<proteinExistence type="predicted"/>
<feature type="region of interest" description="Disordered" evidence="1">
    <location>
        <begin position="110"/>
        <end position="131"/>
    </location>
</feature>
<accession>A0A4U7AQB3</accession>
<evidence type="ECO:0000256" key="1">
    <source>
        <dbReference type="SAM" id="MobiDB-lite"/>
    </source>
</evidence>
<evidence type="ECO:0000313" key="2">
    <source>
        <dbReference type="EMBL" id="TKX20368.1"/>
    </source>
</evidence>
<feature type="region of interest" description="Disordered" evidence="1">
    <location>
        <begin position="44"/>
        <end position="71"/>
    </location>
</feature>
<comment type="caution">
    <text evidence="2">The sequence shown here is derived from an EMBL/GenBank/DDBJ whole genome shotgun (WGS) entry which is preliminary data.</text>
</comment>